<comment type="caution">
    <text evidence="1">The sequence shown here is derived from an EMBL/GenBank/DDBJ whole genome shotgun (WGS) entry which is preliminary data.</text>
</comment>
<dbReference type="AlphaFoldDB" id="A0A2H5PRR0"/>
<organism evidence="1 2">
    <name type="scientific">Citrus unshiu</name>
    <name type="common">Satsuma mandarin</name>
    <name type="synonym">Citrus nobilis var. unshiu</name>
    <dbReference type="NCBI Taxonomy" id="55188"/>
    <lineage>
        <taxon>Eukaryota</taxon>
        <taxon>Viridiplantae</taxon>
        <taxon>Streptophyta</taxon>
        <taxon>Embryophyta</taxon>
        <taxon>Tracheophyta</taxon>
        <taxon>Spermatophyta</taxon>
        <taxon>Magnoliopsida</taxon>
        <taxon>eudicotyledons</taxon>
        <taxon>Gunneridae</taxon>
        <taxon>Pentapetalae</taxon>
        <taxon>rosids</taxon>
        <taxon>malvids</taxon>
        <taxon>Sapindales</taxon>
        <taxon>Rutaceae</taxon>
        <taxon>Aurantioideae</taxon>
        <taxon>Citrus</taxon>
    </lineage>
</organism>
<gene>
    <name evidence="1" type="ORF">CUMW_161480</name>
</gene>
<name>A0A2H5PRR0_CITUN</name>
<protein>
    <submittedName>
        <fullName evidence="1">Uncharacterized protein</fullName>
    </submittedName>
</protein>
<dbReference type="Proteomes" id="UP000236630">
    <property type="component" value="Unassembled WGS sequence"/>
</dbReference>
<dbReference type="EMBL" id="BDQV01000113">
    <property type="protein sequence ID" value="GAY55053.1"/>
    <property type="molecule type" value="Genomic_DNA"/>
</dbReference>
<sequence>MNPPVRMKSMVRINSAVTNFLVGFLHQTSRKEIA</sequence>
<reference evidence="1 2" key="1">
    <citation type="journal article" date="2017" name="Front. Genet.">
        <title>Draft sequencing of the heterozygous diploid genome of Satsuma (Citrus unshiu Marc.) using a hybrid assembly approach.</title>
        <authorList>
            <person name="Shimizu T."/>
            <person name="Tanizawa Y."/>
            <person name="Mochizuki T."/>
            <person name="Nagasaki H."/>
            <person name="Yoshioka T."/>
            <person name="Toyoda A."/>
            <person name="Fujiyama A."/>
            <person name="Kaminuma E."/>
            <person name="Nakamura Y."/>
        </authorList>
    </citation>
    <scope>NUCLEOTIDE SEQUENCE [LARGE SCALE GENOMIC DNA]</scope>
    <source>
        <strain evidence="2">cv. Miyagawa wase</strain>
    </source>
</reference>
<accession>A0A2H5PRR0</accession>
<evidence type="ECO:0000313" key="2">
    <source>
        <dbReference type="Proteomes" id="UP000236630"/>
    </source>
</evidence>
<keyword evidence="2" id="KW-1185">Reference proteome</keyword>
<proteinExistence type="predicted"/>
<evidence type="ECO:0000313" key="1">
    <source>
        <dbReference type="EMBL" id="GAY55053.1"/>
    </source>
</evidence>